<dbReference type="OMA" id="CCISHDK"/>
<protein>
    <submittedName>
        <fullName evidence="1">Uncharacterized protein</fullName>
    </submittedName>
</protein>
<organism evidence="1 2">
    <name type="scientific">Rhizopus microsporus</name>
    <dbReference type="NCBI Taxonomy" id="58291"/>
    <lineage>
        <taxon>Eukaryota</taxon>
        <taxon>Fungi</taxon>
        <taxon>Fungi incertae sedis</taxon>
        <taxon>Mucoromycota</taxon>
        <taxon>Mucoromycotina</taxon>
        <taxon>Mucoromycetes</taxon>
        <taxon>Mucorales</taxon>
        <taxon>Mucorineae</taxon>
        <taxon>Rhizopodaceae</taxon>
        <taxon>Rhizopus</taxon>
    </lineage>
</organism>
<dbReference type="VEuPathDB" id="FungiDB:BCV72DRAFT_309597"/>
<name>A0A0A1MHS8_RHIZD</name>
<dbReference type="AlphaFoldDB" id="A0A0A1MHS8"/>
<dbReference type="Proteomes" id="UP000242381">
    <property type="component" value="Unassembled WGS sequence"/>
</dbReference>
<dbReference type="EMBL" id="KV921414">
    <property type="protein sequence ID" value="ORE15663.1"/>
    <property type="molecule type" value="Genomic_DNA"/>
</dbReference>
<gene>
    <name evidence="1" type="ORF">BCV71DRAFT_266332</name>
</gene>
<evidence type="ECO:0000313" key="1">
    <source>
        <dbReference type="EMBL" id="ORE15663.1"/>
    </source>
</evidence>
<accession>A0A0A1MHS8</accession>
<proteinExistence type="predicted"/>
<evidence type="ECO:0000313" key="2">
    <source>
        <dbReference type="Proteomes" id="UP000242381"/>
    </source>
</evidence>
<reference evidence="1 2" key="1">
    <citation type="journal article" date="2016" name="Proc. Natl. Acad. Sci. U.S.A.">
        <title>Lipid metabolic changes in an early divergent fungus govern the establishment of a mutualistic symbiosis with endobacteria.</title>
        <authorList>
            <person name="Lastovetsky O.A."/>
            <person name="Gaspar M.L."/>
            <person name="Mondo S.J."/>
            <person name="LaButti K.M."/>
            <person name="Sandor L."/>
            <person name="Grigoriev I.V."/>
            <person name="Henry S.A."/>
            <person name="Pawlowska T.E."/>
        </authorList>
    </citation>
    <scope>NUCLEOTIDE SEQUENCE [LARGE SCALE GENOMIC DNA]</scope>
    <source>
        <strain evidence="1 2">ATCC 11559</strain>
    </source>
</reference>
<sequence>MGCCISYEKSSTIEVILDENGVAHRVAEGKGTHIIRTYPDKETKIERKPPTKPSEISSLSRPDAIYYPKKSLMTVSCFPSRKVRPGEPIDASTIQNEKS</sequence>